<reference evidence="2" key="1">
    <citation type="journal article" date="2021" name="Nat. Commun.">
        <title>Genetic determinants of endophytism in the Arabidopsis root mycobiome.</title>
        <authorList>
            <person name="Mesny F."/>
            <person name="Miyauchi S."/>
            <person name="Thiergart T."/>
            <person name="Pickel B."/>
            <person name="Atanasova L."/>
            <person name="Karlsson M."/>
            <person name="Huettel B."/>
            <person name="Barry K.W."/>
            <person name="Haridas S."/>
            <person name="Chen C."/>
            <person name="Bauer D."/>
            <person name="Andreopoulos W."/>
            <person name="Pangilinan J."/>
            <person name="LaButti K."/>
            <person name="Riley R."/>
            <person name="Lipzen A."/>
            <person name="Clum A."/>
            <person name="Drula E."/>
            <person name="Henrissat B."/>
            <person name="Kohler A."/>
            <person name="Grigoriev I.V."/>
            <person name="Martin F.M."/>
            <person name="Hacquard S."/>
        </authorList>
    </citation>
    <scope>NUCLEOTIDE SEQUENCE</scope>
    <source>
        <strain evidence="2">FSSC 5 MPI-SDFR-AT-0091</strain>
    </source>
</reference>
<keyword evidence="1" id="KW-0732">Signal</keyword>
<feature type="signal peptide" evidence="1">
    <location>
        <begin position="1"/>
        <end position="27"/>
    </location>
</feature>
<sequence>MIWRLVRLWRTWLAAFYALLAVTMTSRSRCDGSSCCTGCLADKFPEPLLTLHVWRWPQDSHSTPVCRPVTDEHLVVFGRHLFSLLALLYAGWRRGILSWR</sequence>
<dbReference type="Proteomes" id="UP000736672">
    <property type="component" value="Unassembled WGS sequence"/>
</dbReference>
<protein>
    <recommendedName>
        <fullName evidence="4">Secreted protein</fullName>
    </recommendedName>
</protein>
<evidence type="ECO:0000256" key="1">
    <source>
        <dbReference type="SAM" id="SignalP"/>
    </source>
</evidence>
<evidence type="ECO:0000313" key="2">
    <source>
        <dbReference type="EMBL" id="KAH7230819.1"/>
    </source>
</evidence>
<evidence type="ECO:0000313" key="3">
    <source>
        <dbReference type="Proteomes" id="UP000736672"/>
    </source>
</evidence>
<proteinExistence type="predicted"/>
<dbReference type="AlphaFoldDB" id="A0A9P9JW01"/>
<feature type="chain" id="PRO_5040464607" description="Secreted protein" evidence="1">
    <location>
        <begin position="28"/>
        <end position="100"/>
    </location>
</feature>
<name>A0A9P9JW01_FUSSL</name>
<evidence type="ECO:0008006" key="4">
    <source>
        <dbReference type="Google" id="ProtNLM"/>
    </source>
</evidence>
<dbReference type="EMBL" id="JAGTJS010000035">
    <property type="protein sequence ID" value="KAH7230819.1"/>
    <property type="molecule type" value="Genomic_DNA"/>
</dbReference>
<comment type="caution">
    <text evidence="2">The sequence shown here is derived from an EMBL/GenBank/DDBJ whole genome shotgun (WGS) entry which is preliminary data.</text>
</comment>
<gene>
    <name evidence="2" type="ORF">B0J15DRAFT_506183</name>
</gene>
<keyword evidence="3" id="KW-1185">Reference proteome</keyword>
<accession>A0A9P9JW01</accession>
<organism evidence="2 3">
    <name type="scientific">Fusarium solani</name>
    <name type="common">Filamentous fungus</name>
    <dbReference type="NCBI Taxonomy" id="169388"/>
    <lineage>
        <taxon>Eukaryota</taxon>
        <taxon>Fungi</taxon>
        <taxon>Dikarya</taxon>
        <taxon>Ascomycota</taxon>
        <taxon>Pezizomycotina</taxon>
        <taxon>Sordariomycetes</taxon>
        <taxon>Hypocreomycetidae</taxon>
        <taxon>Hypocreales</taxon>
        <taxon>Nectriaceae</taxon>
        <taxon>Fusarium</taxon>
        <taxon>Fusarium solani species complex</taxon>
    </lineage>
</organism>